<evidence type="ECO:0008006" key="4">
    <source>
        <dbReference type="Google" id="ProtNLM"/>
    </source>
</evidence>
<dbReference type="RefSeq" id="WP_227615145.1">
    <property type="nucleotide sequence ID" value="NZ_JAJEPR010000012.1"/>
</dbReference>
<keyword evidence="1" id="KW-0472">Membrane</keyword>
<reference evidence="2 3" key="1">
    <citation type="submission" date="2021-10" db="EMBL/GenBank/DDBJ databases">
        <title>Anaerobic single-cell dispensing facilitates the cultivation of human gut bacteria.</title>
        <authorList>
            <person name="Afrizal A."/>
        </authorList>
    </citation>
    <scope>NUCLEOTIDE SEQUENCE [LARGE SCALE GENOMIC DNA]</scope>
    <source>
        <strain evidence="2 3">CLA-AA-H277</strain>
    </source>
</reference>
<dbReference type="EMBL" id="JAJEPR010000012">
    <property type="protein sequence ID" value="MCC2189937.1"/>
    <property type="molecule type" value="Genomic_DNA"/>
</dbReference>
<sequence length="109" mass="12317">MLTFMKLCCLVIMEAFAAVIFLEGILQWKQKEPVRFWSEEQAAEENSVKNVKIYNRIHGSLWMILGGVSMISLIVNYLTGAAHTGFTVLCGIVVMFVIHQITGKILRRA</sequence>
<keyword evidence="1" id="KW-0812">Transmembrane</keyword>
<evidence type="ECO:0000256" key="1">
    <source>
        <dbReference type="SAM" id="Phobius"/>
    </source>
</evidence>
<comment type="caution">
    <text evidence="2">The sequence shown here is derived from an EMBL/GenBank/DDBJ whole genome shotgun (WGS) entry which is preliminary data.</text>
</comment>
<feature type="transmembrane region" description="Helical" evidence="1">
    <location>
        <begin position="7"/>
        <end position="28"/>
    </location>
</feature>
<dbReference type="Proteomes" id="UP001197875">
    <property type="component" value="Unassembled WGS sequence"/>
</dbReference>
<evidence type="ECO:0000313" key="3">
    <source>
        <dbReference type="Proteomes" id="UP001197875"/>
    </source>
</evidence>
<name>A0AAE3DSI1_9FIRM</name>
<evidence type="ECO:0000313" key="2">
    <source>
        <dbReference type="EMBL" id="MCC2189937.1"/>
    </source>
</evidence>
<accession>A0AAE3DSI1</accession>
<gene>
    <name evidence="2" type="ORF">LKD71_08985</name>
</gene>
<protein>
    <recommendedName>
        <fullName evidence="4">DUF3784 domain-containing protein</fullName>
    </recommendedName>
</protein>
<proteinExistence type="predicted"/>
<keyword evidence="1" id="KW-1133">Transmembrane helix</keyword>
<organism evidence="2 3">
    <name type="scientific">Fusicatenibacter faecihominis</name>
    <dbReference type="NCBI Taxonomy" id="2881276"/>
    <lineage>
        <taxon>Bacteria</taxon>
        <taxon>Bacillati</taxon>
        <taxon>Bacillota</taxon>
        <taxon>Clostridia</taxon>
        <taxon>Lachnospirales</taxon>
        <taxon>Lachnospiraceae</taxon>
        <taxon>Fusicatenibacter</taxon>
    </lineage>
</organism>
<dbReference type="AlphaFoldDB" id="A0AAE3DSI1"/>
<keyword evidence="3" id="KW-1185">Reference proteome</keyword>
<feature type="transmembrane region" description="Helical" evidence="1">
    <location>
        <begin position="60"/>
        <end position="79"/>
    </location>
</feature>
<feature type="transmembrane region" description="Helical" evidence="1">
    <location>
        <begin position="86"/>
        <end position="106"/>
    </location>
</feature>